<feature type="signal peptide" evidence="1">
    <location>
        <begin position="1"/>
        <end position="19"/>
    </location>
</feature>
<name>A0A9D4QPD9_DREPO</name>
<accession>A0A9D4QPD9</accession>
<evidence type="ECO:0000256" key="1">
    <source>
        <dbReference type="SAM" id="SignalP"/>
    </source>
</evidence>
<organism evidence="2 3">
    <name type="scientific">Dreissena polymorpha</name>
    <name type="common">Zebra mussel</name>
    <name type="synonym">Mytilus polymorpha</name>
    <dbReference type="NCBI Taxonomy" id="45954"/>
    <lineage>
        <taxon>Eukaryota</taxon>
        <taxon>Metazoa</taxon>
        <taxon>Spiralia</taxon>
        <taxon>Lophotrochozoa</taxon>
        <taxon>Mollusca</taxon>
        <taxon>Bivalvia</taxon>
        <taxon>Autobranchia</taxon>
        <taxon>Heteroconchia</taxon>
        <taxon>Euheterodonta</taxon>
        <taxon>Imparidentia</taxon>
        <taxon>Neoheterodontei</taxon>
        <taxon>Myida</taxon>
        <taxon>Dreissenoidea</taxon>
        <taxon>Dreissenidae</taxon>
        <taxon>Dreissena</taxon>
    </lineage>
</organism>
<dbReference type="AlphaFoldDB" id="A0A9D4QPD9"/>
<comment type="caution">
    <text evidence="2">The sequence shown here is derived from an EMBL/GenBank/DDBJ whole genome shotgun (WGS) entry which is preliminary data.</text>
</comment>
<keyword evidence="1" id="KW-0732">Signal</keyword>
<evidence type="ECO:0000313" key="2">
    <source>
        <dbReference type="EMBL" id="KAH3838636.1"/>
    </source>
</evidence>
<reference evidence="2" key="1">
    <citation type="journal article" date="2019" name="bioRxiv">
        <title>The Genome of the Zebra Mussel, Dreissena polymorpha: A Resource for Invasive Species Research.</title>
        <authorList>
            <person name="McCartney M.A."/>
            <person name="Auch B."/>
            <person name="Kono T."/>
            <person name="Mallez S."/>
            <person name="Zhang Y."/>
            <person name="Obille A."/>
            <person name="Becker A."/>
            <person name="Abrahante J.E."/>
            <person name="Garbe J."/>
            <person name="Badalamenti J.P."/>
            <person name="Herman A."/>
            <person name="Mangelson H."/>
            <person name="Liachko I."/>
            <person name="Sullivan S."/>
            <person name="Sone E.D."/>
            <person name="Koren S."/>
            <person name="Silverstein K.A.T."/>
            <person name="Beckman K.B."/>
            <person name="Gohl D.M."/>
        </authorList>
    </citation>
    <scope>NUCLEOTIDE SEQUENCE</scope>
    <source>
        <strain evidence="2">Duluth1</strain>
        <tissue evidence="2">Whole animal</tissue>
    </source>
</reference>
<gene>
    <name evidence="2" type="ORF">DPMN_112045</name>
</gene>
<dbReference type="Proteomes" id="UP000828390">
    <property type="component" value="Unassembled WGS sequence"/>
</dbReference>
<feature type="chain" id="PRO_5038448837" evidence="1">
    <location>
        <begin position="20"/>
        <end position="82"/>
    </location>
</feature>
<keyword evidence="3" id="KW-1185">Reference proteome</keyword>
<reference evidence="2" key="2">
    <citation type="submission" date="2020-11" db="EMBL/GenBank/DDBJ databases">
        <authorList>
            <person name="McCartney M.A."/>
            <person name="Auch B."/>
            <person name="Kono T."/>
            <person name="Mallez S."/>
            <person name="Becker A."/>
            <person name="Gohl D.M."/>
            <person name="Silverstein K.A.T."/>
            <person name="Koren S."/>
            <person name="Bechman K.B."/>
            <person name="Herman A."/>
            <person name="Abrahante J.E."/>
            <person name="Garbe J."/>
        </authorList>
    </citation>
    <scope>NUCLEOTIDE SEQUENCE</scope>
    <source>
        <strain evidence="2">Duluth1</strain>
        <tissue evidence="2">Whole animal</tissue>
    </source>
</reference>
<evidence type="ECO:0000313" key="3">
    <source>
        <dbReference type="Proteomes" id="UP000828390"/>
    </source>
</evidence>
<proteinExistence type="predicted"/>
<sequence length="82" mass="9178">MPSVQILVVLMVVCSLAAAEYPIDSNSPQALKLMLDGECHCTWYCNPDQCEAGITYRRCTWGAVYCCSRSKYPCGIQYSWGK</sequence>
<dbReference type="EMBL" id="JAIWYP010000004">
    <property type="protein sequence ID" value="KAH3838636.1"/>
    <property type="molecule type" value="Genomic_DNA"/>
</dbReference>
<protein>
    <submittedName>
        <fullName evidence="2">Uncharacterized protein</fullName>
    </submittedName>
</protein>